<gene>
    <name evidence="2" type="ORF">AWB69_05538</name>
</gene>
<dbReference type="RefSeq" id="WP_062089879.1">
    <property type="nucleotide sequence ID" value="NZ_FCOK02000044.1"/>
</dbReference>
<dbReference type="AlphaFoldDB" id="A0A158I8Z3"/>
<accession>A0A158I8Z3</accession>
<name>A0A158I8Z3_9BURK</name>
<reference evidence="2 3" key="1">
    <citation type="submission" date="2016-01" db="EMBL/GenBank/DDBJ databases">
        <authorList>
            <person name="Oliw E.H."/>
        </authorList>
    </citation>
    <scope>NUCLEOTIDE SEQUENCE [LARGE SCALE GENOMIC DNA]</scope>
    <source>
        <strain evidence="2">LMG 27134</strain>
    </source>
</reference>
<protein>
    <submittedName>
        <fullName evidence="2">Uncharacterized protein</fullName>
    </submittedName>
</protein>
<feature type="signal peptide" evidence="1">
    <location>
        <begin position="1"/>
        <end position="24"/>
    </location>
</feature>
<dbReference type="EMBL" id="FCOK02000044">
    <property type="protein sequence ID" value="SAL53034.1"/>
    <property type="molecule type" value="Genomic_DNA"/>
</dbReference>
<evidence type="ECO:0000313" key="3">
    <source>
        <dbReference type="Proteomes" id="UP000054683"/>
    </source>
</evidence>
<keyword evidence="1" id="KW-0732">Signal</keyword>
<sequence>MNIRLISASAATALGLMLSTGVEARTFVVYAGPAVVYVPPPRPVYYTVPVRSAYVVAVPAPAPRPVVYVPAPKPAPVVYVPVQGGYAAVSAANVSYAQPVVTVPVAGMH</sequence>
<evidence type="ECO:0000256" key="1">
    <source>
        <dbReference type="SAM" id="SignalP"/>
    </source>
</evidence>
<dbReference type="Proteomes" id="UP000054683">
    <property type="component" value="Unassembled WGS sequence"/>
</dbReference>
<evidence type="ECO:0000313" key="2">
    <source>
        <dbReference type="EMBL" id="SAL53034.1"/>
    </source>
</evidence>
<feature type="chain" id="PRO_5008501905" evidence="1">
    <location>
        <begin position="25"/>
        <end position="109"/>
    </location>
</feature>
<organism evidence="2 3">
    <name type="scientific">Caballeronia udeis</name>
    <dbReference type="NCBI Taxonomy" id="1232866"/>
    <lineage>
        <taxon>Bacteria</taxon>
        <taxon>Pseudomonadati</taxon>
        <taxon>Pseudomonadota</taxon>
        <taxon>Betaproteobacteria</taxon>
        <taxon>Burkholderiales</taxon>
        <taxon>Burkholderiaceae</taxon>
        <taxon>Caballeronia</taxon>
    </lineage>
</organism>
<proteinExistence type="predicted"/>